<sequence length="262" mass="29120">MNFLLIGDIVGRAGRRAVRKYLEDLIEKHDIDFVIANGENAAGGFGITKKVAEELFEYGIDCLTMGNHTWKNKNIYKFIDDEPRLIRPLNFAPGIPGRGIGSFLKNGRRIIVVNLIGQIFMQSHDSPFRVIDKNIKSLNMDADIVLVDFHAEATGEKIALARFLDGKVDCVFGTHTHVQTSDAQILPEDTAYISDLGFSGAVESILGMKPQEIIKKHLTGMPTKFKVGTGAVKLEGAIYRHGQNQITPLRIKEDQETREAEV</sequence>
<accession>A0A1G9LMW8</accession>
<dbReference type="Pfam" id="PF13277">
    <property type="entry name" value="YmdB"/>
    <property type="match status" value="1"/>
</dbReference>
<evidence type="ECO:0008006" key="5">
    <source>
        <dbReference type="Google" id="ProtNLM"/>
    </source>
</evidence>
<dbReference type="InterPro" id="IPR005235">
    <property type="entry name" value="YmdB-like"/>
</dbReference>
<reference evidence="3 4" key="1">
    <citation type="submission" date="2016-10" db="EMBL/GenBank/DDBJ databases">
        <authorList>
            <person name="de Groot N.N."/>
        </authorList>
    </citation>
    <scope>NUCLEOTIDE SEQUENCE [LARGE SCALE GENOMIC DNA]</scope>
    <source>
        <strain evidence="3 4">SLAS-1</strain>
    </source>
</reference>
<dbReference type="STRING" id="321763.SAMN04488692_106119"/>
<feature type="binding site" evidence="2">
    <location>
        <position position="67"/>
    </location>
    <ligand>
        <name>Fe cation</name>
        <dbReference type="ChEBI" id="CHEBI:24875"/>
        <label>2</label>
    </ligand>
</feature>
<keyword evidence="2" id="KW-0479">Metal-binding</keyword>
<dbReference type="PIRSF" id="PIRSF004789">
    <property type="entry name" value="DR1281"/>
    <property type="match status" value="1"/>
</dbReference>
<evidence type="ECO:0000256" key="1">
    <source>
        <dbReference type="PIRSR" id="PIRSR004789-50"/>
    </source>
</evidence>
<feature type="binding site" evidence="2">
    <location>
        <position position="8"/>
    </location>
    <ligand>
        <name>Fe cation</name>
        <dbReference type="ChEBI" id="CHEBI:24875"/>
        <label>1</label>
    </ligand>
</feature>
<evidence type="ECO:0000313" key="4">
    <source>
        <dbReference type="Proteomes" id="UP000199476"/>
    </source>
</evidence>
<feature type="binding site" evidence="2">
    <location>
        <position position="39"/>
    </location>
    <ligand>
        <name>Fe cation</name>
        <dbReference type="ChEBI" id="CHEBI:24875"/>
        <label>2</label>
    </ligand>
</feature>
<proteinExistence type="predicted"/>
<feature type="active site" description="Proton donor" evidence="1">
    <location>
        <position position="68"/>
    </location>
</feature>
<evidence type="ECO:0000256" key="2">
    <source>
        <dbReference type="PIRSR" id="PIRSR004789-51"/>
    </source>
</evidence>
<feature type="binding site" evidence="2">
    <location>
        <position position="175"/>
    </location>
    <ligand>
        <name>Fe cation</name>
        <dbReference type="ChEBI" id="CHEBI:24875"/>
        <label>2</label>
    </ligand>
</feature>
<dbReference type="InterPro" id="IPR029052">
    <property type="entry name" value="Metallo-depent_PP-like"/>
</dbReference>
<dbReference type="Gene3D" id="3.60.21.10">
    <property type="match status" value="1"/>
</dbReference>
<dbReference type="OrthoDB" id="9801109at2"/>
<dbReference type="PANTHER" id="PTHR36303">
    <property type="entry name" value="2',3'-CYCLIC-NUCLEOTIDE 2'-PHOSPHODIESTERASE"/>
    <property type="match status" value="1"/>
</dbReference>
<organism evidence="3 4">
    <name type="scientific">Halarsenatibacter silvermanii</name>
    <dbReference type="NCBI Taxonomy" id="321763"/>
    <lineage>
        <taxon>Bacteria</taxon>
        <taxon>Bacillati</taxon>
        <taxon>Bacillota</taxon>
        <taxon>Clostridia</taxon>
        <taxon>Halanaerobiales</taxon>
        <taxon>Halarsenatibacteraceae</taxon>
        <taxon>Halarsenatibacter</taxon>
    </lineage>
</organism>
<name>A0A1G9LMW8_9FIRM</name>
<dbReference type="NCBIfam" id="TIGR00282">
    <property type="entry name" value="TIGR00282 family metallophosphoesterase"/>
    <property type="match status" value="1"/>
</dbReference>
<dbReference type="EMBL" id="FNGO01000006">
    <property type="protein sequence ID" value="SDL63268.1"/>
    <property type="molecule type" value="Genomic_DNA"/>
</dbReference>
<dbReference type="RefSeq" id="WP_089759233.1">
    <property type="nucleotide sequence ID" value="NZ_FNGO01000006.1"/>
</dbReference>
<dbReference type="SUPFAM" id="SSF56300">
    <property type="entry name" value="Metallo-dependent phosphatases"/>
    <property type="match status" value="1"/>
</dbReference>
<feature type="binding site" evidence="2">
    <location>
        <position position="177"/>
    </location>
    <ligand>
        <name>Fe cation</name>
        <dbReference type="ChEBI" id="CHEBI:24875"/>
        <label>1</label>
    </ligand>
</feature>
<dbReference type="GO" id="GO:0046872">
    <property type="term" value="F:metal ion binding"/>
    <property type="evidence" value="ECO:0007669"/>
    <property type="project" value="UniProtKB-KW"/>
</dbReference>
<evidence type="ECO:0000313" key="3">
    <source>
        <dbReference type="EMBL" id="SDL63268.1"/>
    </source>
</evidence>
<dbReference type="Proteomes" id="UP000199476">
    <property type="component" value="Unassembled WGS sequence"/>
</dbReference>
<protein>
    <recommendedName>
        <fullName evidence="5">TIGR00282 family metallophosphoesterase</fullName>
    </recommendedName>
</protein>
<dbReference type="PANTHER" id="PTHR36303:SF1">
    <property type="entry name" value="2',3'-CYCLIC-NUCLEOTIDE 2'-PHOSPHODIESTERASE"/>
    <property type="match status" value="1"/>
</dbReference>
<feature type="binding site" evidence="2">
    <location>
        <position position="39"/>
    </location>
    <ligand>
        <name>Fe cation</name>
        <dbReference type="ChEBI" id="CHEBI:24875"/>
        <label>1</label>
    </ligand>
</feature>
<gene>
    <name evidence="3" type="ORF">SAMN04488692_106119</name>
</gene>
<feature type="binding site" evidence="2">
    <location>
        <position position="40"/>
    </location>
    <ligand>
        <name>Fe cation</name>
        <dbReference type="ChEBI" id="CHEBI:24875"/>
        <label>1</label>
    </ligand>
</feature>
<dbReference type="AlphaFoldDB" id="A0A1G9LMW8"/>
<keyword evidence="4" id="KW-1185">Reference proteome</keyword>
<dbReference type="GO" id="GO:0004113">
    <property type="term" value="F:2',3'-cyclic-nucleotide 3'-phosphodiesterase activity"/>
    <property type="evidence" value="ECO:0007669"/>
    <property type="project" value="TreeGrafter"/>
</dbReference>
<feature type="binding site" evidence="2">
    <location>
        <position position="150"/>
    </location>
    <ligand>
        <name>Fe cation</name>
        <dbReference type="ChEBI" id="CHEBI:24875"/>
        <label>2</label>
    </ligand>
</feature>